<dbReference type="AlphaFoldDB" id="A0A167IRB3"/>
<organism evidence="2 3">
    <name type="scientific">Calocera viscosa (strain TUFC12733)</name>
    <dbReference type="NCBI Taxonomy" id="1330018"/>
    <lineage>
        <taxon>Eukaryota</taxon>
        <taxon>Fungi</taxon>
        <taxon>Dikarya</taxon>
        <taxon>Basidiomycota</taxon>
        <taxon>Agaricomycotina</taxon>
        <taxon>Dacrymycetes</taxon>
        <taxon>Dacrymycetales</taxon>
        <taxon>Dacrymycetaceae</taxon>
        <taxon>Calocera</taxon>
    </lineage>
</organism>
<accession>A0A167IRB3</accession>
<name>A0A167IRB3_CALVF</name>
<evidence type="ECO:0000313" key="3">
    <source>
        <dbReference type="Proteomes" id="UP000076738"/>
    </source>
</evidence>
<feature type="transmembrane region" description="Helical" evidence="1">
    <location>
        <begin position="20"/>
        <end position="37"/>
    </location>
</feature>
<reference evidence="2 3" key="1">
    <citation type="journal article" date="2016" name="Mol. Biol. Evol.">
        <title>Comparative Genomics of Early-Diverging Mushroom-Forming Fungi Provides Insights into the Origins of Lignocellulose Decay Capabilities.</title>
        <authorList>
            <person name="Nagy L.G."/>
            <person name="Riley R."/>
            <person name="Tritt A."/>
            <person name="Adam C."/>
            <person name="Daum C."/>
            <person name="Floudas D."/>
            <person name="Sun H."/>
            <person name="Yadav J.S."/>
            <person name="Pangilinan J."/>
            <person name="Larsson K.H."/>
            <person name="Matsuura K."/>
            <person name="Barry K."/>
            <person name="Labutti K."/>
            <person name="Kuo R."/>
            <person name="Ohm R.A."/>
            <person name="Bhattacharya S.S."/>
            <person name="Shirouzu T."/>
            <person name="Yoshinaga Y."/>
            <person name="Martin F.M."/>
            <person name="Grigoriev I.V."/>
            <person name="Hibbett D.S."/>
        </authorList>
    </citation>
    <scope>NUCLEOTIDE SEQUENCE [LARGE SCALE GENOMIC DNA]</scope>
    <source>
        <strain evidence="2 3">TUFC12733</strain>
    </source>
</reference>
<keyword evidence="1" id="KW-1133">Transmembrane helix</keyword>
<keyword evidence="1" id="KW-0812">Transmembrane</keyword>
<sequence>MVQNHIENKHAAYDAILQRYQYIVPPVCSLLTMFSFLRHCQRGRSPTQCRARPGIAARPAAAPASSATRRTCSFDARRADWPWTASHQQAETVLLLDNGTCHAVTVQTTDAVNLVDGTVEYELRLGVHVNRDR</sequence>
<keyword evidence="1" id="KW-0472">Membrane</keyword>
<dbReference type="EMBL" id="KV417306">
    <property type="protein sequence ID" value="KZO92879.1"/>
    <property type="molecule type" value="Genomic_DNA"/>
</dbReference>
<evidence type="ECO:0000313" key="2">
    <source>
        <dbReference type="EMBL" id="KZO92879.1"/>
    </source>
</evidence>
<evidence type="ECO:0000256" key="1">
    <source>
        <dbReference type="SAM" id="Phobius"/>
    </source>
</evidence>
<gene>
    <name evidence="2" type="ORF">CALVIDRAFT_290337</name>
</gene>
<keyword evidence="3" id="KW-1185">Reference proteome</keyword>
<dbReference type="Proteomes" id="UP000076738">
    <property type="component" value="Unassembled WGS sequence"/>
</dbReference>
<protein>
    <submittedName>
        <fullName evidence="2">Uncharacterized protein</fullName>
    </submittedName>
</protein>
<proteinExistence type="predicted"/>